<proteinExistence type="predicted"/>
<dbReference type="InterPro" id="IPR022127">
    <property type="entry name" value="STIMATE/YPL162C"/>
</dbReference>
<dbReference type="Proteomes" id="UP000603453">
    <property type="component" value="Unassembled WGS sequence"/>
</dbReference>
<comment type="caution">
    <text evidence="2">The sequence shown here is derived from an EMBL/GenBank/DDBJ whole genome shotgun (WGS) entry which is preliminary data.</text>
</comment>
<dbReference type="PANTHER" id="PTHR31735">
    <property type="entry name" value="VACUOLAR MEMBRANE PROTEIN YPL162C"/>
    <property type="match status" value="1"/>
</dbReference>
<keyword evidence="3" id="KW-1185">Reference proteome</keyword>
<name>A0A8H7V3F3_9FUNG</name>
<keyword evidence="1" id="KW-1133">Transmembrane helix</keyword>
<dbReference type="GO" id="GO:0016020">
    <property type="term" value="C:membrane"/>
    <property type="evidence" value="ECO:0007669"/>
    <property type="project" value="TreeGrafter"/>
</dbReference>
<feature type="transmembrane region" description="Helical" evidence="1">
    <location>
        <begin position="162"/>
        <end position="183"/>
    </location>
</feature>
<dbReference type="PANTHER" id="PTHR31735:SF1">
    <property type="entry name" value="VACUOLAR MEMBRANE PROTEIN YPL162C"/>
    <property type="match status" value="1"/>
</dbReference>
<feature type="transmembrane region" description="Helical" evidence="1">
    <location>
        <begin position="31"/>
        <end position="50"/>
    </location>
</feature>
<organism evidence="2 3">
    <name type="scientific">Mucor saturninus</name>
    <dbReference type="NCBI Taxonomy" id="64648"/>
    <lineage>
        <taxon>Eukaryota</taxon>
        <taxon>Fungi</taxon>
        <taxon>Fungi incertae sedis</taxon>
        <taxon>Mucoromycota</taxon>
        <taxon>Mucoromycotina</taxon>
        <taxon>Mucoromycetes</taxon>
        <taxon>Mucorales</taxon>
        <taxon>Mucorineae</taxon>
        <taxon>Mucoraceae</taxon>
        <taxon>Mucor</taxon>
    </lineage>
</organism>
<feature type="transmembrane region" description="Helical" evidence="1">
    <location>
        <begin position="102"/>
        <end position="127"/>
    </location>
</feature>
<accession>A0A8H7V3F3</accession>
<reference evidence="2" key="1">
    <citation type="submission" date="2020-12" db="EMBL/GenBank/DDBJ databases">
        <title>Metabolic potential, ecology and presence of endohyphal bacteria is reflected in genomic diversity of Mucoromycotina.</title>
        <authorList>
            <person name="Muszewska A."/>
            <person name="Okrasinska A."/>
            <person name="Steczkiewicz K."/>
            <person name="Drgas O."/>
            <person name="Orlowska M."/>
            <person name="Perlinska-Lenart U."/>
            <person name="Aleksandrzak-Piekarczyk T."/>
            <person name="Szatraj K."/>
            <person name="Zielenkiewicz U."/>
            <person name="Pilsyk S."/>
            <person name="Malc E."/>
            <person name="Mieczkowski P."/>
            <person name="Kruszewska J.S."/>
            <person name="Biernat P."/>
            <person name="Pawlowska J."/>
        </authorList>
    </citation>
    <scope>NUCLEOTIDE SEQUENCE</scope>
    <source>
        <strain evidence="2">WA0000017839</strain>
    </source>
</reference>
<dbReference type="Pfam" id="PF12400">
    <property type="entry name" value="STIMATE"/>
    <property type="match status" value="1"/>
</dbReference>
<evidence type="ECO:0000313" key="3">
    <source>
        <dbReference type="Proteomes" id="UP000603453"/>
    </source>
</evidence>
<sequence>MLILPNFNQATLSNNELENYNNESSCKLMDGFAIFIQFSLCFTALLTLIYKRSTESPQRPIQIWALDASKQFVGAGMVHCINICISYSASKQEHGPATNLCTWYFLNVALDTTLGVLILWCWFNFILTILDMLNIKDGFQTGEYGPPPLSNMIVPWIRQMSVFLLSGILAKCCLYTILISSPWLFWLGEICIGWTQGNEKSQVVFVMLIFPIIMNAIQFWLTDTILKVQELSVNSTTNNEETKKPVLMLYHQPMKTSIEKAPYFSTPMFAVLIEQTERTPLLFPPSKHRMSS</sequence>
<evidence type="ECO:0000313" key="2">
    <source>
        <dbReference type="EMBL" id="KAG2205775.1"/>
    </source>
</evidence>
<gene>
    <name evidence="2" type="ORF">INT47_003958</name>
</gene>
<feature type="transmembrane region" description="Helical" evidence="1">
    <location>
        <begin position="203"/>
        <end position="221"/>
    </location>
</feature>
<dbReference type="OrthoDB" id="431202at2759"/>
<feature type="transmembrane region" description="Helical" evidence="1">
    <location>
        <begin position="71"/>
        <end position="90"/>
    </location>
</feature>
<protein>
    <submittedName>
        <fullName evidence="2">Uncharacterized protein</fullName>
    </submittedName>
</protein>
<keyword evidence="1" id="KW-0472">Membrane</keyword>
<evidence type="ECO:0000256" key="1">
    <source>
        <dbReference type="SAM" id="Phobius"/>
    </source>
</evidence>
<dbReference type="AlphaFoldDB" id="A0A8H7V3F3"/>
<dbReference type="EMBL" id="JAEPRD010000034">
    <property type="protein sequence ID" value="KAG2205775.1"/>
    <property type="molecule type" value="Genomic_DNA"/>
</dbReference>
<keyword evidence="1" id="KW-0812">Transmembrane</keyword>